<feature type="non-terminal residue" evidence="1">
    <location>
        <position position="109"/>
    </location>
</feature>
<dbReference type="GO" id="GO:0016604">
    <property type="term" value="C:nuclear body"/>
    <property type="evidence" value="ECO:0007669"/>
    <property type="project" value="TreeGrafter"/>
</dbReference>
<dbReference type="EMBL" id="BEZZ01057624">
    <property type="protein sequence ID" value="GCC41044.1"/>
    <property type="molecule type" value="Genomic_DNA"/>
</dbReference>
<dbReference type="GO" id="GO:0009301">
    <property type="term" value="P:snRNA transcription"/>
    <property type="evidence" value="ECO:0007669"/>
    <property type="project" value="InterPro"/>
</dbReference>
<organism evidence="1 2">
    <name type="scientific">Chiloscyllium punctatum</name>
    <name type="common">Brownbanded bambooshark</name>
    <name type="synonym">Hemiscyllium punctatum</name>
    <dbReference type="NCBI Taxonomy" id="137246"/>
    <lineage>
        <taxon>Eukaryota</taxon>
        <taxon>Metazoa</taxon>
        <taxon>Chordata</taxon>
        <taxon>Craniata</taxon>
        <taxon>Vertebrata</taxon>
        <taxon>Chondrichthyes</taxon>
        <taxon>Elasmobranchii</taxon>
        <taxon>Galeomorphii</taxon>
        <taxon>Galeoidea</taxon>
        <taxon>Orectolobiformes</taxon>
        <taxon>Hemiscylliidae</taxon>
        <taxon>Chiloscyllium</taxon>
    </lineage>
</organism>
<name>A0A401TEG3_CHIPU</name>
<gene>
    <name evidence="1" type="ORF">chiPu_0025377</name>
</gene>
<sequence>MKPPVRARAAPRRYGMDLETEDLDIDGEGAEWSVRAKRLLLRALKKQSSNKEPDLSSIEGEVPGKTREQIAAYLEELKVSSIRSIIQRKYLDRLREKRLRRRQLRAPLQ</sequence>
<dbReference type="Proteomes" id="UP000287033">
    <property type="component" value="Unassembled WGS sequence"/>
</dbReference>
<dbReference type="PANTHER" id="PTHR15132:SF1">
    <property type="entry name" value="SNRNA-ACTIVATING PROTEIN COMPLEX SUBUNIT 2"/>
    <property type="match status" value="1"/>
</dbReference>
<accession>A0A401TEG3</accession>
<dbReference type="Gene3D" id="1.10.10.60">
    <property type="entry name" value="Homeodomain-like"/>
    <property type="match status" value="1"/>
</dbReference>
<dbReference type="Pfam" id="PF11035">
    <property type="entry name" value="SNAPC2"/>
    <property type="match status" value="1"/>
</dbReference>
<evidence type="ECO:0000313" key="2">
    <source>
        <dbReference type="Proteomes" id="UP000287033"/>
    </source>
</evidence>
<reference evidence="1 2" key="1">
    <citation type="journal article" date="2018" name="Nat. Ecol. Evol.">
        <title>Shark genomes provide insights into elasmobranch evolution and the origin of vertebrates.</title>
        <authorList>
            <person name="Hara Y"/>
            <person name="Yamaguchi K"/>
            <person name="Onimaru K"/>
            <person name="Kadota M"/>
            <person name="Koyanagi M"/>
            <person name="Keeley SD"/>
            <person name="Tatsumi K"/>
            <person name="Tanaka K"/>
            <person name="Motone F"/>
            <person name="Kageyama Y"/>
            <person name="Nozu R"/>
            <person name="Adachi N"/>
            <person name="Nishimura O"/>
            <person name="Nakagawa R"/>
            <person name="Tanegashima C"/>
            <person name="Kiyatake I"/>
            <person name="Matsumoto R"/>
            <person name="Murakumo K"/>
            <person name="Nishida K"/>
            <person name="Terakita A"/>
            <person name="Kuratani S"/>
            <person name="Sato K"/>
            <person name="Hyodo S Kuraku.S."/>
        </authorList>
    </citation>
    <scope>NUCLEOTIDE SEQUENCE [LARGE SCALE GENOMIC DNA]</scope>
</reference>
<dbReference type="AlphaFoldDB" id="A0A401TEG3"/>
<dbReference type="PANTHER" id="PTHR15132">
    <property type="entry name" value="SNRNA-ACTIVATING PROTEIN COMPLEX SUBUNIT 2"/>
    <property type="match status" value="1"/>
</dbReference>
<dbReference type="GO" id="GO:0016251">
    <property type="term" value="F:RNA polymerase II general transcription initiation factor activity"/>
    <property type="evidence" value="ECO:0007669"/>
    <property type="project" value="InterPro"/>
</dbReference>
<keyword evidence="2" id="KW-1185">Reference proteome</keyword>
<evidence type="ECO:0000313" key="1">
    <source>
        <dbReference type="EMBL" id="GCC41044.1"/>
    </source>
</evidence>
<dbReference type="InterPro" id="IPR021281">
    <property type="entry name" value="SNAPC2"/>
</dbReference>
<protein>
    <submittedName>
        <fullName evidence="1">Uncharacterized protein</fullName>
    </submittedName>
</protein>
<comment type="caution">
    <text evidence="1">The sequence shown here is derived from an EMBL/GenBank/DDBJ whole genome shotgun (WGS) entry which is preliminary data.</text>
</comment>
<proteinExistence type="predicted"/>
<dbReference type="OrthoDB" id="9950637at2759"/>